<protein>
    <submittedName>
        <fullName evidence="2">Uncharacterized protein</fullName>
    </submittedName>
</protein>
<evidence type="ECO:0000313" key="3">
    <source>
        <dbReference type="Proteomes" id="UP001164746"/>
    </source>
</evidence>
<feature type="signal peptide" evidence="1">
    <location>
        <begin position="1"/>
        <end position="22"/>
    </location>
</feature>
<reference evidence="2" key="1">
    <citation type="submission" date="2022-11" db="EMBL/GenBank/DDBJ databases">
        <title>Centuries of genome instability and evolution in soft-shell clam transmissible cancer (bioRxiv).</title>
        <authorList>
            <person name="Hart S.F.M."/>
            <person name="Yonemitsu M.A."/>
            <person name="Giersch R.M."/>
            <person name="Beal B.F."/>
            <person name="Arriagada G."/>
            <person name="Davis B.W."/>
            <person name="Ostrander E.A."/>
            <person name="Goff S.P."/>
            <person name="Metzger M.J."/>
        </authorList>
    </citation>
    <scope>NUCLEOTIDE SEQUENCE</scope>
    <source>
        <strain evidence="2">MELC-2E11</strain>
        <tissue evidence="2">Siphon/mantle</tissue>
    </source>
</reference>
<sequence length="264" mass="29759">MEFWYHVLVLLLIFVQFQGISNERRNCGCCKTGQNLKCRKNHYCSNGCLVGYSGRKCNKKCRYTNCARCKGNRNFKCKECKTGYYGSKCDFLCGSQCKTCHKRRGCTECNTGYYGANCQHFCEYDSSENNTQSGCIACNTGYYLKKDACIKCRNTGCICTLNTECHGSIDDYLQNQELCEKCPKNVYCAPVLPSALHVRMVDLEICVSIDVEETASTVIVCPQMLHVIVMPILSERGVTSVSRVISVTIVNRNVLQHALIHVQK</sequence>
<keyword evidence="1" id="KW-0732">Signal</keyword>
<accession>A0ABY7F7L9</accession>
<evidence type="ECO:0000256" key="1">
    <source>
        <dbReference type="SAM" id="SignalP"/>
    </source>
</evidence>
<dbReference type="EMBL" id="CP111021">
    <property type="protein sequence ID" value="WAR16774.1"/>
    <property type="molecule type" value="Genomic_DNA"/>
</dbReference>
<keyword evidence="3" id="KW-1185">Reference proteome</keyword>
<proteinExistence type="predicted"/>
<feature type="chain" id="PRO_5047194709" evidence="1">
    <location>
        <begin position="23"/>
        <end position="264"/>
    </location>
</feature>
<dbReference type="Proteomes" id="UP001164746">
    <property type="component" value="Chromosome 10"/>
</dbReference>
<organism evidence="2 3">
    <name type="scientific">Mya arenaria</name>
    <name type="common">Soft-shell clam</name>
    <dbReference type="NCBI Taxonomy" id="6604"/>
    <lineage>
        <taxon>Eukaryota</taxon>
        <taxon>Metazoa</taxon>
        <taxon>Spiralia</taxon>
        <taxon>Lophotrochozoa</taxon>
        <taxon>Mollusca</taxon>
        <taxon>Bivalvia</taxon>
        <taxon>Autobranchia</taxon>
        <taxon>Heteroconchia</taxon>
        <taxon>Euheterodonta</taxon>
        <taxon>Imparidentia</taxon>
        <taxon>Neoheterodontei</taxon>
        <taxon>Myida</taxon>
        <taxon>Myoidea</taxon>
        <taxon>Myidae</taxon>
        <taxon>Mya</taxon>
    </lineage>
</organism>
<gene>
    <name evidence="2" type="ORF">MAR_031368</name>
</gene>
<evidence type="ECO:0000313" key="2">
    <source>
        <dbReference type="EMBL" id="WAR16774.1"/>
    </source>
</evidence>
<name>A0ABY7F7L9_MYAAR</name>